<dbReference type="Proteomes" id="UP000001955">
    <property type="component" value="Chromosome"/>
</dbReference>
<evidence type="ECO:0000256" key="3">
    <source>
        <dbReference type="ARBA" id="ARBA00022764"/>
    </source>
</evidence>
<dbReference type="PATRIC" id="fig|630626.3.peg.2532"/>
<dbReference type="eggNOG" id="ENOG5032ZBU">
    <property type="taxonomic scope" value="Bacteria"/>
</dbReference>
<dbReference type="GO" id="GO:0042597">
    <property type="term" value="C:periplasmic space"/>
    <property type="evidence" value="ECO:0007669"/>
    <property type="project" value="UniProtKB-SubCell"/>
</dbReference>
<dbReference type="NCBIfam" id="NF047859">
    <property type="entry name" value="StressCuResBhsA"/>
    <property type="match status" value="1"/>
</dbReference>
<evidence type="ECO:0000313" key="8">
    <source>
        <dbReference type="Proteomes" id="UP000001955"/>
    </source>
</evidence>
<accession>I2BAY3</accession>
<dbReference type="InterPro" id="IPR036275">
    <property type="entry name" value="YdgH-like_sf"/>
</dbReference>
<proteinExistence type="inferred from homology"/>
<comment type="subcellular location">
    <subcellularLocation>
        <location evidence="1">Periplasm</location>
    </subcellularLocation>
</comment>
<dbReference type="InterPro" id="IPR010854">
    <property type="entry name" value="YdgH/BhsA/McbA-like_dom"/>
</dbReference>
<dbReference type="AlphaFoldDB" id="I2BAY3"/>
<evidence type="ECO:0000256" key="1">
    <source>
        <dbReference type="ARBA" id="ARBA00004418"/>
    </source>
</evidence>
<accession>K6VBW5</accession>
<dbReference type="RefSeq" id="WP_002439395.1">
    <property type="nucleotide sequence ID" value="NC_017910.1"/>
</dbReference>
<evidence type="ECO:0000256" key="5">
    <source>
        <dbReference type="SAM" id="SignalP"/>
    </source>
</evidence>
<dbReference type="SUPFAM" id="SSF159871">
    <property type="entry name" value="YdgH-like"/>
    <property type="match status" value="1"/>
</dbReference>
<dbReference type="Gene3D" id="3.30.1660.10">
    <property type="entry name" value="Flavin-binding protein dodecin"/>
    <property type="match status" value="1"/>
</dbReference>
<dbReference type="KEGG" id="ebt:EBL_c26010"/>
<keyword evidence="8" id="KW-1185">Reference proteome</keyword>
<name>I2BAY3_SHIBC</name>
<dbReference type="STRING" id="630626.EBL_c26010"/>
<feature type="domain" description="YdgH/BhsA/McbA-like" evidence="6">
    <location>
        <begin position="34"/>
        <end position="85"/>
    </location>
</feature>
<gene>
    <name evidence="7" type="primary">ycfR2</name>
    <name evidence="7" type="ordered locus">EBL_c26010</name>
</gene>
<evidence type="ECO:0000313" key="7">
    <source>
        <dbReference type="EMBL" id="AFJ47687.1"/>
    </source>
</evidence>
<feature type="signal peptide" evidence="5">
    <location>
        <begin position="1"/>
        <end position="22"/>
    </location>
</feature>
<protein>
    <submittedName>
        <fullName evidence="7">Putative secreted protein</fullName>
    </submittedName>
</protein>
<organism evidence="7 8">
    <name type="scientific">Shimwellia blattae (strain ATCC 29907 / DSM 4481 / JCM 1650 / NBRC 105725 / CDC 9005-74)</name>
    <name type="common">Escherichia blattae</name>
    <dbReference type="NCBI Taxonomy" id="630626"/>
    <lineage>
        <taxon>Bacteria</taxon>
        <taxon>Pseudomonadati</taxon>
        <taxon>Pseudomonadota</taxon>
        <taxon>Gammaproteobacteria</taxon>
        <taxon>Enterobacterales</taxon>
        <taxon>Enterobacteriaceae</taxon>
        <taxon>Shimwellia</taxon>
    </lineage>
</organism>
<dbReference type="InterPro" id="IPR025543">
    <property type="entry name" value="Dodecin-like"/>
</dbReference>
<comment type="similarity">
    <text evidence="4">Belongs to the BhsA/McbA family.</text>
</comment>
<reference evidence="7 8" key="1">
    <citation type="journal article" date="2012" name="J. Bacteriol.">
        <title>Complete genome sequence of the B12-producing Shimwellia blattae strain DSM 4481, isolated from a cockroach.</title>
        <authorList>
            <person name="Brzuszkiewicz E."/>
            <person name="Waschkowitz T."/>
            <person name="Wiezer A."/>
            <person name="Daniel R."/>
        </authorList>
    </citation>
    <scope>NUCLEOTIDE SEQUENCE [LARGE SCALE GENOMIC DNA]</scope>
    <source>
        <strain evidence="8">ATCC 29907 / DSM 4481 / JCM 1650 / NBRC 105725 / CDC 9005-74</strain>
    </source>
</reference>
<evidence type="ECO:0000256" key="4">
    <source>
        <dbReference type="ARBA" id="ARBA00038138"/>
    </source>
</evidence>
<dbReference type="OrthoDB" id="6540461at2"/>
<dbReference type="InterPro" id="IPR051096">
    <property type="entry name" value="BhsA/McbA_stress_biofilm_assoc"/>
</dbReference>
<dbReference type="HOGENOM" id="CLU_158602_2_2_6"/>
<dbReference type="PANTHER" id="PTHR34156">
    <property type="entry name" value="OUTER MEMBRANE PROTEIN-RELATED-RELATED"/>
    <property type="match status" value="1"/>
</dbReference>
<evidence type="ECO:0000259" key="6">
    <source>
        <dbReference type="Pfam" id="PF07338"/>
    </source>
</evidence>
<dbReference type="Pfam" id="PF07338">
    <property type="entry name" value="YdgH_BhsA-like"/>
    <property type="match status" value="1"/>
</dbReference>
<dbReference type="PANTHER" id="PTHR34156:SF1">
    <property type="entry name" value="PERIPLASMIC PROTEIN"/>
    <property type="match status" value="1"/>
</dbReference>
<evidence type="ECO:0000256" key="2">
    <source>
        <dbReference type="ARBA" id="ARBA00022729"/>
    </source>
</evidence>
<keyword evidence="2 5" id="KW-0732">Signal</keyword>
<sequence length="85" mass="8676">MKTTKYVAVTALLSMLSFGAFAAQQVDHAPANSQKIGVVSASGATNLDQLQSELAAKAAKAGASSYEITSASGNNLMHGTAVIYK</sequence>
<keyword evidence="3" id="KW-0574">Periplasm</keyword>
<dbReference type="EMBL" id="CP001560">
    <property type="protein sequence ID" value="AFJ47687.1"/>
    <property type="molecule type" value="Genomic_DNA"/>
</dbReference>
<feature type="chain" id="PRO_5003655351" evidence="5">
    <location>
        <begin position="23"/>
        <end position="85"/>
    </location>
</feature>